<proteinExistence type="predicted"/>
<evidence type="ECO:0000313" key="2">
    <source>
        <dbReference type="EMBL" id="SFE76145.1"/>
    </source>
</evidence>
<gene>
    <name evidence="1" type="ORF">SAMN02982929_02427</name>
    <name evidence="2" type="ORF">SAMN05216506_11435</name>
</gene>
<sequence length="662" mass="73479">MVEPGRLTDSASLTRRLLWNRQVGEPAGPQPVVVLLGPTGSGKTEALNSISRDCGSGVVHNQPLDFAKEAPTTVEALAKVAFGLSRRWPSRKPPRFTRFALGLIAVQAVLPNDREQARAKIDRAIREFSRNPSAERIAQIVQELSDAAEPLFDPLLAATVNLLPTLIRHLGRKPLSNAKRWHADIPEAEGAGPLDALIQLSTRARADSAERTSWLTSAFLADVRESHPVLAKPEPKSPCACLNPARLPHLHNWVVLLDNVDHGSGFRFLEDITAARERHLRQHEEHDPLLVVATSGRWHPEWESDWHPPWKSVDSLPDDVSVVPRCPNTGHWRTDPAQQRPTAPYLPVLLEPLKIEETARILGTGVRSPAARLAQRASGGLPHAVHTIKALLDGRELDRQRRDVLWPDDLAEARSCQERLEELRLSHHLVDVGIEEFVTAAAWATAPWLVPAESAGLVSQPKIGRILTELRTALWVIAPERRGGTEDHTVMHPWIARTLLSALAARTGEPSYAAQFRAMLDDSSVRRDPERHAYCLLALGEFSTVVDVLEERFDRIPHQDWVDLLTLVTGAPDDKPLHLGHDALYQALVDEDLRGGTGDRSMVRNVLARLVAAAWLLANPLVGPDDERKRLVAQCFRELAPLSRRSDVAALYEAARQTERLF</sequence>
<dbReference type="AlphaFoldDB" id="A0A1H6ARX2"/>
<dbReference type="Proteomes" id="UP000236729">
    <property type="component" value="Unassembled WGS sequence"/>
</dbReference>
<evidence type="ECO:0000313" key="1">
    <source>
        <dbReference type="EMBL" id="SEG50546.1"/>
    </source>
</evidence>
<organism evidence="1 4">
    <name type="scientific">Saccharopolyspora kobensis</name>
    <dbReference type="NCBI Taxonomy" id="146035"/>
    <lineage>
        <taxon>Bacteria</taxon>
        <taxon>Bacillati</taxon>
        <taxon>Actinomycetota</taxon>
        <taxon>Actinomycetes</taxon>
        <taxon>Pseudonocardiales</taxon>
        <taxon>Pseudonocardiaceae</taxon>
        <taxon>Saccharopolyspora</taxon>
    </lineage>
</organism>
<dbReference type="Proteomes" id="UP000199690">
    <property type="component" value="Unassembled WGS sequence"/>
</dbReference>
<dbReference type="RefSeq" id="WP_093357250.1">
    <property type="nucleotide sequence ID" value="NZ_FNVB01000003.1"/>
</dbReference>
<evidence type="ECO:0000313" key="3">
    <source>
        <dbReference type="Proteomes" id="UP000199690"/>
    </source>
</evidence>
<reference evidence="3 4" key="1">
    <citation type="submission" date="2016-10" db="EMBL/GenBank/DDBJ databases">
        <authorList>
            <person name="Varghese N."/>
            <person name="Submissions S."/>
        </authorList>
    </citation>
    <scope>NUCLEOTIDE SEQUENCE [LARGE SCALE GENOMIC DNA]</scope>
    <source>
        <strain evidence="4">ATCC 20501</strain>
        <strain evidence="2 3">CGMCC 4.3529</strain>
    </source>
</reference>
<name>A0A1H6ARX2_9PSEU</name>
<keyword evidence="3" id="KW-1185">Reference proteome</keyword>
<protein>
    <submittedName>
        <fullName evidence="1">Uncharacterized protein</fullName>
    </submittedName>
</protein>
<evidence type="ECO:0000313" key="4">
    <source>
        <dbReference type="Proteomes" id="UP000236729"/>
    </source>
</evidence>
<reference evidence="1" key="2">
    <citation type="submission" date="2016-10" db="EMBL/GenBank/DDBJ databases">
        <authorList>
            <person name="de Groot N.N."/>
        </authorList>
    </citation>
    <scope>NUCLEOTIDE SEQUENCE [LARGE SCALE GENOMIC DNA]</scope>
    <source>
        <strain evidence="1">ATCC 20501</strain>
    </source>
</reference>
<dbReference type="EMBL" id="FNVB01000003">
    <property type="protein sequence ID" value="SEG50546.1"/>
    <property type="molecule type" value="Genomic_DNA"/>
</dbReference>
<accession>A0A1H6ARX2</accession>
<accession>A0A1I2D6N4</accession>
<dbReference type="EMBL" id="FOME01000014">
    <property type="protein sequence ID" value="SFE76145.1"/>
    <property type="molecule type" value="Genomic_DNA"/>
</dbReference>